<evidence type="ECO:0000313" key="2">
    <source>
        <dbReference type="Proteomes" id="UP000694415"/>
    </source>
</evidence>
<keyword evidence="2" id="KW-1185">Reference proteome</keyword>
<dbReference type="Proteomes" id="UP000694415">
    <property type="component" value="Unplaced"/>
</dbReference>
<proteinExistence type="predicted"/>
<sequence>MGNLSYMRPCLKNKKGSMYLCLPTSICKGVSERPRIRRAVISYIIVAGLNTKWIIPNCVTNNLLETSLRKPIVELL</sequence>
<dbReference type="GeneTree" id="ENSGT01150000288715"/>
<dbReference type="AlphaFoldDB" id="A0A8C6MQW9"/>
<reference evidence="1" key="2">
    <citation type="submission" date="2025-09" db="UniProtKB">
        <authorList>
            <consortium name="Ensembl"/>
        </authorList>
    </citation>
    <scope>IDENTIFICATION</scope>
</reference>
<organism evidence="1 2">
    <name type="scientific">Mus spicilegus</name>
    <name type="common">Mound-building mouse</name>
    <dbReference type="NCBI Taxonomy" id="10103"/>
    <lineage>
        <taxon>Eukaryota</taxon>
        <taxon>Metazoa</taxon>
        <taxon>Chordata</taxon>
        <taxon>Craniata</taxon>
        <taxon>Vertebrata</taxon>
        <taxon>Euteleostomi</taxon>
        <taxon>Mammalia</taxon>
        <taxon>Eutheria</taxon>
        <taxon>Euarchontoglires</taxon>
        <taxon>Glires</taxon>
        <taxon>Rodentia</taxon>
        <taxon>Myomorpha</taxon>
        <taxon>Muroidea</taxon>
        <taxon>Muridae</taxon>
        <taxon>Murinae</taxon>
        <taxon>Mus</taxon>
        <taxon>Mus</taxon>
    </lineage>
</organism>
<accession>A0A8C6MQW9</accession>
<dbReference type="Ensembl" id="ENSMSIT00000006321.1">
    <property type="protein sequence ID" value="ENSMSIP00000004976.1"/>
    <property type="gene ID" value="ENSMSIG00000004541.1"/>
</dbReference>
<protein>
    <submittedName>
        <fullName evidence="1">Uncharacterized protein</fullName>
    </submittedName>
</protein>
<reference evidence="1" key="1">
    <citation type="submission" date="2025-08" db="UniProtKB">
        <authorList>
            <consortium name="Ensembl"/>
        </authorList>
    </citation>
    <scope>IDENTIFICATION</scope>
</reference>
<name>A0A8C6MQW9_MUSSI</name>
<evidence type="ECO:0000313" key="1">
    <source>
        <dbReference type="Ensembl" id="ENSMSIP00000004976.1"/>
    </source>
</evidence>